<dbReference type="InterPro" id="IPR036789">
    <property type="entry name" value="Ribosomal_uL6-like_a/b-dom_sf"/>
</dbReference>
<evidence type="ECO:0000256" key="7">
    <source>
        <dbReference type="ARBA" id="ARBA00035349"/>
    </source>
</evidence>
<keyword evidence="4 9" id="KW-0689">Ribosomal protein</keyword>
<dbReference type="Gene3D" id="3.90.930.12">
    <property type="entry name" value="Ribosomal protein L6, alpha-beta domain"/>
    <property type="match status" value="2"/>
</dbReference>
<dbReference type="EMBL" id="IACT01007320">
    <property type="protein sequence ID" value="LAC26438.1"/>
    <property type="molecule type" value="mRNA"/>
</dbReference>
<dbReference type="AlphaFoldDB" id="A0A6A7G5T2"/>
<dbReference type="InterPro" id="IPR000702">
    <property type="entry name" value="Ribosomal_uL6-like"/>
</dbReference>
<dbReference type="NCBIfam" id="NF004037">
    <property type="entry name" value="PRK05518.1"/>
    <property type="match status" value="1"/>
</dbReference>
<dbReference type="PANTHER" id="PTHR11655:SF16">
    <property type="entry name" value="60S RIBOSOMAL PROTEIN L9"/>
    <property type="match status" value="1"/>
</dbReference>
<dbReference type="PANTHER" id="PTHR11655">
    <property type="entry name" value="60S/50S RIBOSOMAL PROTEIN L6/L9"/>
    <property type="match status" value="1"/>
</dbReference>
<reference evidence="9" key="1">
    <citation type="submission" date="2017-11" db="EMBL/GenBank/DDBJ databases">
        <title>The sensing device of the deep-sea amphipod.</title>
        <authorList>
            <person name="Kobayashi H."/>
            <person name="Nagahama T."/>
            <person name="Arai W."/>
            <person name="Sasagawa Y."/>
            <person name="Umeda M."/>
            <person name="Hayashi T."/>
            <person name="Nikaido I."/>
            <person name="Watanabe H."/>
            <person name="Oguri K."/>
            <person name="Kitazato H."/>
            <person name="Fujioka K."/>
            <person name="Kido Y."/>
            <person name="Takami H."/>
        </authorList>
    </citation>
    <scope>NUCLEOTIDE SEQUENCE</scope>
    <source>
        <tissue evidence="9">Whole body</tissue>
    </source>
</reference>
<keyword evidence="5" id="KW-0687">Ribonucleoprotein</keyword>
<dbReference type="PIRSF" id="PIRSF002162">
    <property type="entry name" value="Ribosomal_L6"/>
    <property type="match status" value="1"/>
</dbReference>
<dbReference type="GO" id="GO:0022625">
    <property type="term" value="C:cytosolic large ribosomal subunit"/>
    <property type="evidence" value="ECO:0007669"/>
    <property type="project" value="TreeGrafter"/>
</dbReference>
<keyword evidence="2" id="KW-0699">rRNA-binding</keyword>
<dbReference type="InterPro" id="IPR019907">
    <property type="entry name" value="Ribosomal_uL6_arc"/>
</dbReference>
<accession>A0A6A7G5T2</accession>
<evidence type="ECO:0000256" key="1">
    <source>
        <dbReference type="ARBA" id="ARBA00009356"/>
    </source>
</evidence>
<dbReference type="Pfam" id="PF00347">
    <property type="entry name" value="Ribosomal_L6"/>
    <property type="match status" value="2"/>
</dbReference>
<dbReference type="InterPro" id="IPR020040">
    <property type="entry name" value="Ribosomal_uL6_a/b-dom"/>
</dbReference>
<dbReference type="FunFam" id="3.90.930.12:FF:000003">
    <property type="entry name" value="60S ribosomal protein L9"/>
    <property type="match status" value="1"/>
</dbReference>
<name>A0A6A7G5T2_9CRUS</name>
<dbReference type="GO" id="GO:0019843">
    <property type="term" value="F:rRNA binding"/>
    <property type="evidence" value="ECO:0007669"/>
    <property type="project" value="UniProtKB-KW"/>
</dbReference>
<dbReference type="GO" id="GO:0003735">
    <property type="term" value="F:structural constituent of ribosome"/>
    <property type="evidence" value="ECO:0007669"/>
    <property type="project" value="InterPro"/>
</dbReference>
<dbReference type="SUPFAM" id="SSF56053">
    <property type="entry name" value="Ribosomal protein L6"/>
    <property type="match status" value="2"/>
</dbReference>
<dbReference type="FunFam" id="3.90.930.12:FF:000004">
    <property type="entry name" value="60S ribosomal protein L9"/>
    <property type="match status" value="1"/>
</dbReference>
<organism evidence="9">
    <name type="scientific">Hirondellea gigas</name>
    <dbReference type="NCBI Taxonomy" id="1518452"/>
    <lineage>
        <taxon>Eukaryota</taxon>
        <taxon>Metazoa</taxon>
        <taxon>Ecdysozoa</taxon>
        <taxon>Arthropoda</taxon>
        <taxon>Crustacea</taxon>
        <taxon>Multicrustacea</taxon>
        <taxon>Malacostraca</taxon>
        <taxon>Eumalacostraca</taxon>
        <taxon>Peracarida</taxon>
        <taxon>Amphipoda</taxon>
        <taxon>Amphilochidea</taxon>
        <taxon>Lysianassida</taxon>
        <taxon>Lysianassidira</taxon>
        <taxon>Lysianassoidea</taxon>
        <taxon>Lysianassidae</taxon>
        <taxon>Hirondellea</taxon>
    </lineage>
</organism>
<dbReference type="NCBIfam" id="TIGR03653">
    <property type="entry name" value="uL6_arch"/>
    <property type="match status" value="1"/>
</dbReference>
<evidence type="ECO:0000256" key="6">
    <source>
        <dbReference type="ARBA" id="ARBA00035246"/>
    </source>
</evidence>
<evidence type="ECO:0000313" key="9">
    <source>
        <dbReference type="EMBL" id="LAC26438.1"/>
    </source>
</evidence>
<evidence type="ECO:0000256" key="4">
    <source>
        <dbReference type="ARBA" id="ARBA00022980"/>
    </source>
</evidence>
<evidence type="ECO:0000259" key="8">
    <source>
        <dbReference type="Pfam" id="PF00347"/>
    </source>
</evidence>
<feature type="domain" description="Large ribosomal subunit protein uL6 alpha-beta" evidence="8">
    <location>
        <begin position="96"/>
        <end position="174"/>
    </location>
</feature>
<protein>
    <recommendedName>
        <fullName evidence="6">Large ribosomal subunit protein uL6</fullName>
    </recommendedName>
    <alternativeName>
        <fullName evidence="7">60S ribosomal protein L9</fullName>
    </alternativeName>
</protein>
<proteinExistence type="evidence at transcript level"/>
<evidence type="ECO:0000256" key="5">
    <source>
        <dbReference type="ARBA" id="ARBA00023274"/>
    </source>
</evidence>
<evidence type="ECO:0000256" key="3">
    <source>
        <dbReference type="ARBA" id="ARBA00022884"/>
    </source>
</evidence>
<dbReference type="PROSITE" id="PS00700">
    <property type="entry name" value="RIBOSOMAL_L6_2"/>
    <property type="match status" value="1"/>
</dbReference>
<comment type="similarity">
    <text evidence="1">Belongs to the universal ribosomal protein uL6 family.</text>
</comment>
<keyword evidence="3" id="KW-0694">RNA-binding</keyword>
<dbReference type="InterPro" id="IPR002359">
    <property type="entry name" value="Ribosomal_uL6_CS2"/>
</dbReference>
<feature type="domain" description="Large ribosomal subunit protein uL6 alpha-beta" evidence="8">
    <location>
        <begin position="12"/>
        <end position="84"/>
    </location>
</feature>
<evidence type="ECO:0000256" key="2">
    <source>
        <dbReference type="ARBA" id="ARBA00022730"/>
    </source>
</evidence>
<sequence>MKELHVERAIDIPHGVSVQAKSRKVSVQGPRGKLFRNFRHTKLEISVKNNKVVVTLWLGKKKQVALVRTICSHIQNMITGVTKGFQYKMRLVYAHFPINVSITEDKKVTIRNFLGERRARIVDMLDGVTISVTQDVKDELVLVGNDVNNVSQSAAQIQQSTLVKNKDIRKFLDGIYVSEKGHVIEE</sequence>
<dbReference type="GO" id="GO:0002181">
    <property type="term" value="P:cytoplasmic translation"/>
    <property type="evidence" value="ECO:0007669"/>
    <property type="project" value="TreeGrafter"/>
</dbReference>